<dbReference type="InterPro" id="IPR005183">
    <property type="entry name" value="DUF305_CopM-like"/>
</dbReference>
<feature type="chain" id="PRO_5045560759" evidence="1">
    <location>
        <begin position="29"/>
        <end position="221"/>
    </location>
</feature>
<name>A0ABQ3XBA3_9ACTN</name>
<dbReference type="RefSeq" id="WP_203797011.1">
    <property type="nucleotide sequence ID" value="NZ_BAAAQE010000027.1"/>
</dbReference>
<keyword evidence="4" id="KW-1185">Reference proteome</keyword>
<dbReference type="EMBL" id="BOMG01000052">
    <property type="protein sequence ID" value="GID55743.1"/>
    <property type="molecule type" value="Genomic_DNA"/>
</dbReference>
<feature type="signal peptide" evidence="1">
    <location>
        <begin position="1"/>
        <end position="28"/>
    </location>
</feature>
<evidence type="ECO:0000313" key="4">
    <source>
        <dbReference type="Proteomes" id="UP000612282"/>
    </source>
</evidence>
<feature type="domain" description="DUF305" evidence="2">
    <location>
        <begin position="77"/>
        <end position="218"/>
    </location>
</feature>
<evidence type="ECO:0000256" key="1">
    <source>
        <dbReference type="SAM" id="SignalP"/>
    </source>
</evidence>
<keyword evidence="1" id="KW-0732">Signal</keyword>
<comment type="caution">
    <text evidence="3">The sequence shown here is derived from an EMBL/GenBank/DDBJ whole genome shotgun (WGS) entry which is preliminary data.</text>
</comment>
<accession>A0ABQ3XBA3</accession>
<sequence>MQHRRAWALTAATLALCGAIGVAVLARASDRAEPVATPDVSSSAVRVLIPGKPGESATVTDADDVRAPEQAPYNKADVTYAQMMIVHHAQAIEMADLAPSRAANAGVRNMASRISAAQGPEINTLRAWLADRGQNESDPGHDHATMPGMQPAEKMTALKAATGAEFDRKFVAMMIEHHFGAQTMVTTVLKEGSDQIMAEWANETAVEQVSEIRRMRDLGVV</sequence>
<dbReference type="PANTHER" id="PTHR36933">
    <property type="entry name" value="SLL0788 PROTEIN"/>
    <property type="match status" value="1"/>
</dbReference>
<proteinExistence type="predicted"/>
<dbReference type="Gene3D" id="1.20.1260.10">
    <property type="match status" value="1"/>
</dbReference>
<dbReference type="Pfam" id="PF03713">
    <property type="entry name" value="DUF305"/>
    <property type="match status" value="1"/>
</dbReference>
<evidence type="ECO:0000259" key="2">
    <source>
        <dbReference type="Pfam" id="PF03713"/>
    </source>
</evidence>
<dbReference type="InterPro" id="IPR012347">
    <property type="entry name" value="Ferritin-like"/>
</dbReference>
<dbReference type="Proteomes" id="UP000612282">
    <property type="component" value="Unassembled WGS sequence"/>
</dbReference>
<protein>
    <submittedName>
        <fullName evidence="3">Lipoprotein</fullName>
    </submittedName>
</protein>
<gene>
    <name evidence="3" type="ORF">Aco03nite_041470</name>
</gene>
<reference evidence="3 4" key="1">
    <citation type="submission" date="2021-01" db="EMBL/GenBank/DDBJ databases">
        <title>Whole genome shotgun sequence of Actinoplanes couchii NBRC 106145.</title>
        <authorList>
            <person name="Komaki H."/>
            <person name="Tamura T."/>
        </authorList>
    </citation>
    <scope>NUCLEOTIDE SEQUENCE [LARGE SCALE GENOMIC DNA]</scope>
    <source>
        <strain evidence="3 4">NBRC 106145</strain>
    </source>
</reference>
<dbReference type="PANTHER" id="PTHR36933:SF1">
    <property type="entry name" value="SLL0788 PROTEIN"/>
    <property type="match status" value="1"/>
</dbReference>
<evidence type="ECO:0000313" key="3">
    <source>
        <dbReference type="EMBL" id="GID55743.1"/>
    </source>
</evidence>
<organism evidence="3 4">
    <name type="scientific">Actinoplanes couchii</name>
    <dbReference type="NCBI Taxonomy" id="403638"/>
    <lineage>
        <taxon>Bacteria</taxon>
        <taxon>Bacillati</taxon>
        <taxon>Actinomycetota</taxon>
        <taxon>Actinomycetes</taxon>
        <taxon>Micromonosporales</taxon>
        <taxon>Micromonosporaceae</taxon>
        <taxon>Actinoplanes</taxon>
    </lineage>
</organism>
<keyword evidence="3" id="KW-0449">Lipoprotein</keyword>